<organism evidence="1 2">
    <name type="scientific">Perkinsus chesapeaki</name>
    <name type="common">Clam parasite</name>
    <name type="synonym">Perkinsus andrewsi</name>
    <dbReference type="NCBI Taxonomy" id="330153"/>
    <lineage>
        <taxon>Eukaryota</taxon>
        <taxon>Sar</taxon>
        <taxon>Alveolata</taxon>
        <taxon>Perkinsozoa</taxon>
        <taxon>Perkinsea</taxon>
        <taxon>Perkinsida</taxon>
        <taxon>Perkinsidae</taxon>
        <taxon>Perkinsus</taxon>
    </lineage>
</organism>
<dbReference type="InterPro" id="IPR009057">
    <property type="entry name" value="Homeodomain-like_sf"/>
</dbReference>
<evidence type="ECO:0000313" key="1">
    <source>
        <dbReference type="EMBL" id="KAF4672788.1"/>
    </source>
</evidence>
<dbReference type="Proteomes" id="UP000591131">
    <property type="component" value="Unassembled WGS sequence"/>
</dbReference>
<dbReference type="EMBL" id="JAAPAO010000099">
    <property type="protein sequence ID" value="KAF4672788.1"/>
    <property type="molecule type" value="Genomic_DNA"/>
</dbReference>
<proteinExistence type="predicted"/>
<comment type="caution">
    <text evidence="1">The sequence shown here is derived from an EMBL/GenBank/DDBJ whole genome shotgun (WGS) entry which is preliminary data.</text>
</comment>
<dbReference type="OrthoDB" id="121647at2759"/>
<dbReference type="AlphaFoldDB" id="A0A7J6MMG5"/>
<protein>
    <submittedName>
        <fullName evidence="1">Uncharacterized protein</fullName>
    </submittedName>
</protein>
<gene>
    <name evidence="1" type="ORF">FOL47_011366</name>
</gene>
<sequence>MAARQNNRRKKRGEYKTHSTSVRAEIVEAALEGKGLAEGETWRDRARQLGVNVSTARAWVKSGRVAPLPKGGRLADPKRKLSDTHGDFIYTLLQERPTTPLTTVKKLLKERFGIEIDPTNISRYVKRQDRFTEILKVRQLRPKRQAAIESQPVEPPPPALRYTSGTRLTDELLRSGPIQSFGRFDQLPMISRRPTSSTEQYIMPRFRKSSRLLK</sequence>
<name>A0A7J6MMG5_PERCH</name>
<keyword evidence="2" id="KW-1185">Reference proteome</keyword>
<accession>A0A7J6MMG5</accession>
<evidence type="ECO:0000313" key="2">
    <source>
        <dbReference type="Proteomes" id="UP000591131"/>
    </source>
</evidence>
<reference evidence="1 2" key="1">
    <citation type="submission" date="2020-04" db="EMBL/GenBank/DDBJ databases">
        <title>Perkinsus chesapeaki whole genome sequence.</title>
        <authorList>
            <person name="Bogema D.R."/>
        </authorList>
    </citation>
    <scope>NUCLEOTIDE SEQUENCE [LARGE SCALE GENOMIC DNA]</scope>
    <source>
        <strain evidence="1">ATCC PRA-425</strain>
    </source>
</reference>
<dbReference type="SUPFAM" id="SSF46689">
    <property type="entry name" value="Homeodomain-like"/>
    <property type="match status" value="1"/>
</dbReference>